<dbReference type="Proteomes" id="UP000001554">
    <property type="component" value="Chromosome 1"/>
</dbReference>
<keyword evidence="2" id="KW-1133">Transmembrane helix</keyword>
<keyword evidence="3" id="KW-1185">Reference proteome</keyword>
<dbReference type="RefSeq" id="XP_035688632.1">
    <property type="nucleotide sequence ID" value="XM_035832739.1"/>
</dbReference>
<evidence type="ECO:0000256" key="1">
    <source>
        <dbReference type="SAM" id="MobiDB-lite"/>
    </source>
</evidence>
<organism evidence="3 4">
    <name type="scientific">Branchiostoma floridae</name>
    <name type="common">Florida lancelet</name>
    <name type="synonym">Amphioxus</name>
    <dbReference type="NCBI Taxonomy" id="7739"/>
    <lineage>
        <taxon>Eukaryota</taxon>
        <taxon>Metazoa</taxon>
        <taxon>Chordata</taxon>
        <taxon>Cephalochordata</taxon>
        <taxon>Leptocardii</taxon>
        <taxon>Amphioxiformes</taxon>
        <taxon>Branchiostomatidae</taxon>
        <taxon>Branchiostoma</taxon>
    </lineage>
</organism>
<proteinExistence type="predicted"/>
<protein>
    <submittedName>
        <fullName evidence="4">Uncharacterized protein LOC118424201</fullName>
    </submittedName>
</protein>
<dbReference type="OMA" id="GQMLMER"/>
<keyword evidence="2" id="KW-0812">Transmembrane</keyword>
<dbReference type="KEGG" id="bfo:118424201"/>
<gene>
    <name evidence="4" type="primary">LOC118424201</name>
</gene>
<feature type="region of interest" description="Disordered" evidence="1">
    <location>
        <begin position="43"/>
        <end position="72"/>
    </location>
</feature>
<keyword evidence="2" id="KW-0472">Membrane</keyword>
<accession>A0A9J7LT38</accession>
<dbReference type="AlphaFoldDB" id="A0A9J7LT38"/>
<dbReference type="OrthoDB" id="9970707at2759"/>
<reference evidence="3" key="1">
    <citation type="journal article" date="2020" name="Nat. Ecol. Evol.">
        <title>Deeply conserved synteny resolves early events in vertebrate evolution.</title>
        <authorList>
            <person name="Simakov O."/>
            <person name="Marletaz F."/>
            <person name="Yue J.X."/>
            <person name="O'Connell B."/>
            <person name="Jenkins J."/>
            <person name="Brandt A."/>
            <person name="Calef R."/>
            <person name="Tung C.H."/>
            <person name="Huang T.K."/>
            <person name="Schmutz J."/>
            <person name="Satoh N."/>
            <person name="Yu J.K."/>
            <person name="Putnam N.H."/>
            <person name="Green R.E."/>
            <person name="Rokhsar D.S."/>
        </authorList>
    </citation>
    <scope>NUCLEOTIDE SEQUENCE [LARGE SCALE GENOMIC DNA]</scope>
    <source>
        <strain evidence="3">S238N-H82</strain>
    </source>
</reference>
<reference evidence="4" key="2">
    <citation type="submission" date="2025-08" db="UniProtKB">
        <authorList>
            <consortium name="RefSeq"/>
        </authorList>
    </citation>
    <scope>IDENTIFICATION</scope>
    <source>
        <strain evidence="4">S238N-H82</strain>
        <tissue evidence="4">Testes</tissue>
    </source>
</reference>
<dbReference type="GeneID" id="118424201"/>
<evidence type="ECO:0000256" key="2">
    <source>
        <dbReference type="SAM" id="Phobius"/>
    </source>
</evidence>
<feature type="transmembrane region" description="Helical" evidence="2">
    <location>
        <begin position="12"/>
        <end position="33"/>
    </location>
</feature>
<name>A0A9J7LT38_BRAFL</name>
<sequence length="121" mass="13430">MSTGWRLAGMAPAMFAVIVVCDALVFVSGTAVGRWPPAVLQGRDGQMLMERPDRDEEASTEPPDAEASSTEGPNVRGWLFERVGTEGYVPPWYWLRRRSAEKRSLGDKGFFPTTRHISLFG</sequence>
<evidence type="ECO:0000313" key="3">
    <source>
        <dbReference type="Proteomes" id="UP000001554"/>
    </source>
</evidence>
<evidence type="ECO:0000313" key="4">
    <source>
        <dbReference type="RefSeq" id="XP_035688632.1"/>
    </source>
</evidence>